<reference evidence="1" key="1">
    <citation type="submission" date="2014-11" db="EMBL/GenBank/DDBJ databases">
        <authorList>
            <person name="Amaro Gonzalez C."/>
        </authorList>
    </citation>
    <scope>NUCLEOTIDE SEQUENCE</scope>
</reference>
<reference evidence="1" key="2">
    <citation type="journal article" date="2015" name="Fish Shellfish Immunol.">
        <title>Early steps in the European eel (Anguilla anguilla)-Vibrio vulnificus interaction in the gills: Role of the RtxA13 toxin.</title>
        <authorList>
            <person name="Callol A."/>
            <person name="Pajuelo D."/>
            <person name="Ebbesson L."/>
            <person name="Teles M."/>
            <person name="MacKenzie S."/>
            <person name="Amaro C."/>
        </authorList>
    </citation>
    <scope>NUCLEOTIDE SEQUENCE</scope>
</reference>
<evidence type="ECO:0000313" key="1">
    <source>
        <dbReference type="EMBL" id="JAH41559.1"/>
    </source>
</evidence>
<dbReference type="EMBL" id="GBXM01067018">
    <property type="protein sequence ID" value="JAH41559.1"/>
    <property type="molecule type" value="Transcribed_RNA"/>
</dbReference>
<organism evidence="1">
    <name type="scientific">Anguilla anguilla</name>
    <name type="common">European freshwater eel</name>
    <name type="synonym">Muraena anguilla</name>
    <dbReference type="NCBI Taxonomy" id="7936"/>
    <lineage>
        <taxon>Eukaryota</taxon>
        <taxon>Metazoa</taxon>
        <taxon>Chordata</taxon>
        <taxon>Craniata</taxon>
        <taxon>Vertebrata</taxon>
        <taxon>Euteleostomi</taxon>
        <taxon>Actinopterygii</taxon>
        <taxon>Neopterygii</taxon>
        <taxon>Teleostei</taxon>
        <taxon>Anguilliformes</taxon>
        <taxon>Anguillidae</taxon>
        <taxon>Anguilla</taxon>
    </lineage>
</organism>
<accession>A0A0E9SJJ4</accession>
<protein>
    <submittedName>
        <fullName evidence="1">Uncharacterized protein</fullName>
    </submittedName>
</protein>
<sequence>MREVSLQLIGSMDCTMRCCIYTLAQDAVCSGLGGPSFNKRTNEQNHSKITII</sequence>
<name>A0A0E9SJJ4_ANGAN</name>
<proteinExistence type="predicted"/>
<dbReference type="AlphaFoldDB" id="A0A0E9SJJ4"/>